<dbReference type="PROSITE" id="PS51257">
    <property type="entry name" value="PROKAR_LIPOPROTEIN"/>
    <property type="match status" value="1"/>
</dbReference>
<evidence type="ECO:0000256" key="1">
    <source>
        <dbReference type="SAM" id="SignalP"/>
    </source>
</evidence>
<dbReference type="AlphaFoldDB" id="A0A370G3R9"/>
<name>A0A370G3R9_9BACI</name>
<dbReference type="Proteomes" id="UP000255326">
    <property type="component" value="Unassembled WGS sequence"/>
</dbReference>
<gene>
    <name evidence="2" type="ORF">DFR59_12627</name>
</gene>
<dbReference type="Pfam" id="PF07537">
    <property type="entry name" value="CamS"/>
    <property type="match status" value="1"/>
</dbReference>
<reference evidence="2 3" key="1">
    <citation type="submission" date="2018-07" db="EMBL/GenBank/DDBJ databases">
        <title>Genomic Encyclopedia of Type Strains, Phase IV (KMG-IV): sequencing the most valuable type-strain genomes for metagenomic binning, comparative biology and taxonomic classification.</title>
        <authorList>
            <person name="Goeker M."/>
        </authorList>
    </citation>
    <scope>NUCLEOTIDE SEQUENCE [LARGE SCALE GENOMIC DNA]</scope>
    <source>
        <strain evidence="2 3">DSM 25281</strain>
    </source>
</reference>
<keyword evidence="3" id="KW-1185">Reference proteome</keyword>
<protein>
    <submittedName>
        <fullName evidence="2">Protein involved in sex pheromone biosynthesis</fullName>
    </submittedName>
</protein>
<dbReference type="Gene3D" id="3.10.570.10">
    <property type="entry name" value="sex pheromone staph- cam373 precursor domain"/>
    <property type="match status" value="1"/>
</dbReference>
<dbReference type="EMBL" id="QQAY01000026">
    <property type="protein sequence ID" value="RDI36703.1"/>
    <property type="molecule type" value="Genomic_DNA"/>
</dbReference>
<evidence type="ECO:0000313" key="2">
    <source>
        <dbReference type="EMBL" id="RDI36703.1"/>
    </source>
</evidence>
<dbReference type="OrthoDB" id="9795361at2"/>
<organism evidence="2 3">
    <name type="scientific">Falsibacillus pallidus</name>
    <dbReference type="NCBI Taxonomy" id="493781"/>
    <lineage>
        <taxon>Bacteria</taxon>
        <taxon>Bacillati</taxon>
        <taxon>Bacillota</taxon>
        <taxon>Bacilli</taxon>
        <taxon>Bacillales</taxon>
        <taxon>Bacillaceae</taxon>
        <taxon>Falsibacillus</taxon>
    </lineage>
</organism>
<dbReference type="InterPro" id="IPR011426">
    <property type="entry name" value="CamS"/>
</dbReference>
<dbReference type="CDD" id="cd13440">
    <property type="entry name" value="CamS_repeat_2"/>
    <property type="match status" value="1"/>
</dbReference>
<comment type="caution">
    <text evidence="2">The sequence shown here is derived from an EMBL/GenBank/DDBJ whole genome shotgun (WGS) entry which is preliminary data.</text>
</comment>
<feature type="signal peptide" evidence="1">
    <location>
        <begin position="1"/>
        <end position="21"/>
    </location>
</feature>
<dbReference type="CDD" id="cd13441">
    <property type="entry name" value="CamS_repeat_1"/>
    <property type="match status" value="1"/>
</dbReference>
<feature type="chain" id="PRO_5038938862" evidence="1">
    <location>
        <begin position="22"/>
        <end position="388"/>
    </location>
</feature>
<proteinExistence type="predicted"/>
<sequence length="388" mass="44529">MKKWLAVALAAVLLLTGCAPKFEKNKEVVQKTDDKTEKAFIPNYQISNKYYRTILPFKPSKTRGMVVANLNSRYDIKEFETGLMRIAKSEYSPEKYLFQEGQILDKKTVSLWLNRKYTAKQLKDEGLEASDNIGLNPLDDEKGSIDDRNKKNPIYLAHVLEQDYLVKTDKDTVKLGGVMIGLALNSVHYYQKEKYGATYERKIPHKELKAEGEKIAAEVARRLRGMSELKGIPVTIALFEQESKSSVVPGNFFEYATVDANSSSLNAWEPIKEKYYLFPDTTSEKDHRDDWTFFMNFKQDVEKYFSSNGVIGRGFYKDDQLTDLRIEIPIQFYGEAEAIGFTQYVAGLLMDNFPDYISIEVNITSVNGPEALIEKKPKEKEPYVHIYK</sequence>
<accession>A0A370G3R9</accession>
<dbReference type="PIRSF" id="PIRSF012509">
    <property type="entry name" value="CamS"/>
    <property type="match status" value="1"/>
</dbReference>
<dbReference type="RefSeq" id="WP_114747327.1">
    <property type="nucleotide sequence ID" value="NZ_QQAY01000026.1"/>
</dbReference>
<keyword evidence="1" id="KW-0732">Signal</keyword>
<evidence type="ECO:0000313" key="3">
    <source>
        <dbReference type="Proteomes" id="UP000255326"/>
    </source>
</evidence>